<proteinExistence type="predicted"/>
<dbReference type="PANTHER" id="PTHR35131">
    <property type="entry name" value="EXPRESSED PROTEIN"/>
    <property type="match status" value="1"/>
</dbReference>
<evidence type="ECO:0000313" key="1">
    <source>
        <dbReference type="EMBL" id="PIN15372.1"/>
    </source>
</evidence>
<dbReference type="PANTHER" id="PTHR35131:SF2">
    <property type="entry name" value="GAG-POL POLYPROTEIN"/>
    <property type="match status" value="1"/>
</dbReference>
<dbReference type="Proteomes" id="UP000231279">
    <property type="component" value="Unassembled WGS sequence"/>
</dbReference>
<dbReference type="EMBL" id="NKXS01002090">
    <property type="protein sequence ID" value="PIN15372.1"/>
    <property type="molecule type" value="Genomic_DNA"/>
</dbReference>
<sequence>MPHILSNTSKNAMQISNSFGSMLPEKMAAKSNPVAIGTRGSVGSLIMQEIDYFSQLEYGDSGSSSKLRELSKPKLDSVAKIPRKKKKGSRRLIPSMCSMVQVAENNQPSFVSGFTYKNLKRLQPN</sequence>
<evidence type="ECO:0000313" key="2">
    <source>
        <dbReference type="Proteomes" id="UP000231279"/>
    </source>
</evidence>
<reference evidence="2" key="1">
    <citation type="journal article" date="2018" name="Gigascience">
        <title>Genome assembly of the Pink Ipe (Handroanthus impetiginosus, Bignoniaceae), a highly valued, ecologically keystone Neotropical timber forest tree.</title>
        <authorList>
            <person name="Silva-Junior O.B."/>
            <person name="Grattapaglia D."/>
            <person name="Novaes E."/>
            <person name="Collevatti R.G."/>
        </authorList>
    </citation>
    <scope>NUCLEOTIDE SEQUENCE [LARGE SCALE GENOMIC DNA]</scope>
    <source>
        <strain evidence="2">cv. UFG-1</strain>
    </source>
</reference>
<dbReference type="AlphaFoldDB" id="A0A2G9HCW6"/>
<comment type="caution">
    <text evidence="1">The sequence shown here is derived from an EMBL/GenBank/DDBJ whole genome shotgun (WGS) entry which is preliminary data.</text>
</comment>
<keyword evidence="2" id="KW-1185">Reference proteome</keyword>
<name>A0A2G9HCW6_9LAMI</name>
<protein>
    <submittedName>
        <fullName evidence="1">Uncharacterized protein</fullName>
    </submittedName>
</protein>
<organism evidence="1 2">
    <name type="scientific">Handroanthus impetiginosus</name>
    <dbReference type="NCBI Taxonomy" id="429701"/>
    <lineage>
        <taxon>Eukaryota</taxon>
        <taxon>Viridiplantae</taxon>
        <taxon>Streptophyta</taxon>
        <taxon>Embryophyta</taxon>
        <taxon>Tracheophyta</taxon>
        <taxon>Spermatophyta</taxon>
        <taxon>Magnoliopsida</taxon>
        <taxon>eudicotyledons</taxon>
        <taxon>Gunneridae</taxon>
        <taxon>Pentapetalae</taxon>
        <taxon>asterids</taxon>
        <taxon>lamiids</taxon>
        <taxon>Lamiales</taxon>
        <taxon>Bignoniaceae</taxon>
        <taxon>Crescentiina</taxon>
        <taxon>Tabebuia alliance</taxon>
        <taxon>Handroanthus</taxon>
    </lineage>
</organism>
<gene>
    <name evidence="1" type="ORF">CDL12_11992</name>
</gene>
<accession>A0A2G9HCW6</accession>